<feature type="region of interest" description="Disordered" evidence="1">
    <location>
        <begin position="52"/>
        <end position="81"/>
    </location>
</feature>
<keyword evidence="4" id="KW-1185">Reference proteome</keyword>
<accession>A0A6D2HM56</accession>
<proteinExistence type="predicted"/>
<dbReference type="PANTHER" id="PTHR45786">
    <property type="entry name" value="DNA BINDING PROTEIN-LIKE"/>
    <property type="match status" value="1"/>
</dbReference>
<dbReference type="Pfam" id="PF14214">
    <property type="entry name" value="Helitron_like_N"/>
    <property type="match status" value="1"/>
</dbReference>
<dbReference type="Proteomes" id="UP000467841">
    <property type="component" value="Unassembled WGS sequence"/>
</dbReference>
<evidence type="ECO:0000313" key="4">
    <source>
        <dbReference type="Proteomes" id="UP000467841"/>
    </source>
</evidence>
<feature type="domain" description="Helitron helicase-like" evidence="2">
    <location>
        <begin position="358"/>
        <end position="505"/>
    </location>
</feature>
<protein>
    <recommendedName>
        <fullName evidence="2">Helitron helicase-like domain-containing protein</fullName>
    </recommendedName>
</protein>
<comment type="caution">
    <text evidence="3">The sequence shown here is derived from an EMBL/GenBank/DDBJ whole genome shotgun (WGS) entry which is preliminary data.</text>
</comment>
<organism evidence="3 4">
    <name type="scientific">Microthlaspi erraticum</name>
    <dbReference type="NCBI Taxonomy" id="1685480"/>
    <lineage>
        <taxon>Eukaryota</taxon>
        <taxon>Viridiplantae</taxon>
        <taxon>Streptophyta</taxon>
        <taxon>Embryophyta</taxon>
        <taxon>Tracheophyta</taxon>
        <taxon>Spermatophyta</taxon>
        <taxon>Magnoliopsida</taxon>
        <taxon>eudicotyledons</taxon>
        <taxon>Gunneridae</taxon>
        <taxon>Pentapetalae</taxon>
        <taxon>rosids</taxon>
        <taxon>malvids</taxon>
        <taxon>Brassicales</taxon>
        <taxon>Brassicaceae</taxon>
        <taxon>Coluteocarpeae</taxon>
        <taxon>Microthlaspi</taxon>
    </lineage>
</organism>
<name>A0A6D2HM56_9BRAS</name>
<sequence length="506" mass="57712">MITEQCSLQPIPNANSIINRAEIQPSLKVPTLQTAPSQPVDTEREEQLYDLQNDDEGDITSSHVNYGNNESPRDVIADNTEDPTNLTFQGNLHCRRMDIMTTGTQYTNANIVLHAYGSTRGLRRRGPKPSRFSLTVICKAKSSSHYCSSHLHCSRISSSVMMKYASISERIRAYNMIFSFTSIGGKIDHSVNQGRGPSIFQLHGENYHRISSLLPTSEDKAKFLRLYIHDTVNEAANRLSALSKNGKIDNKLRPELVEALIEMLDSCNPFVGAFRSYRDRFKGEPPSDDCRLVLIANRNRDARTHNMPSSSEVAALIPALQYPFLFPYGEDGFQIGIDDGFPDERKGKRKFISMREFSAFRIQDRPSESQAIVRSKRLFQQFLVDVYTMIEACRLRYLRTNQKKLRSDKYVNVVEAQNDGVTDMSKRGKRVLIPASFTGGPRYLNNNYMDAMAICKHFGFPDLFITFTCNPTWPEIFRYCKLRNLNPEDRADICCRIFKLKLDSLM</sequence>
<feature type="compositionally biased region" description="Polar residues" evidence="1">
    <location>
        <begin position="59"/>
        <end position="70"/>
    </location>
</feature>
<gene>
    <name evidence="3" type="ORF">MERR_LOCUS3706</name>
</gene>
<dbReference type="OrthoDB" id="1928976at2759"/>
<dbReference type="EMBL" id="CACVBM020000222">
    <property type="protein sequence ID" value="CAA7016471.1"/>
    <property type="molecule type" value="Genomic_DNA"/>
</dbReference>
<evidence type="ECO:0000256" key="1">
    <source>
        <dbReference type="SAM" id="MobiDB-lite"/>
    </source>
</evidence>
<evidence type="ECO:0000259" key="2">
    <source>
        <dbReference type="Pfam" id="PF14214"/>
    </source>
</evidence>
<evidence type="ECO:0000313" key="3">
    <source>
        <dbReference type="EMBL" id="CAA7016471.1"/>
    </source>
</evidence>
<dbReference type="InterPro" id="IPR025476">
    <property type="entry name" value="Helitron_helicase-like"/>
</dbReference>
<reference evidence="3" key="1">
    <citation type="submission" date="2020-01" db="EMBL/GenBank/DDBJ databases">
        <authorList>
            <person name="Mishra B."/>
        </authorList>
    </citation>
    <scope>NUCLEOTIDE SEQUENCE [LARGE SCALE GENOMIC DNA]</scope>
</reference>
<dbReference type="PANTHER" id="PTHR45786:SF66">
    <property type="entry name" value="HOOK MOTIF PROTEIN, PUTATIVE-RELATED"/>
    <property type="match status" value="1"/>
</dbReference>
<dbReference type="AlphaFoldDB" id="A0A6D2HM56"/>